<name>A0A9E7QPQ9_9CAUD</name>
<evidence type="ECO:0000313" key="3">
    <source>
        <dbReference type="Proteomes" id="UP001059115"/>
    </source>
</evidence>
<proteinExistence type="predicted"/>
<organism evidence="2 3">
    <name type="scientific">Gordonia phage OtterstedtS21</name>
    <dbReference type="NCBI Taxonomy" id="2927260"/>
    <lineage>
        <taxon>Viruses</taxon>
        <taxon>Duplodnaviria</taxon>
        <taxon>Heunggongvirae</taxon>
        <taxon>Uroviricota</taxon>
        <taxon>Caudoviricetes</taxon>
        <taxon>Dovevirinae</taxon>
        <taxon>Lambovirus</taxon>
        <taxon>Lambovirus otterstedtS21</taxon>
    </lineage>
</organism>
<feature type="domain" description="DNA-binding phage zinc finger" evidence="1">
    <location>
        <begin position="25"/>
        <end position="69"/>
    </location>
</feature>
<evidence type="ECO:0000259" key="1">
    <source>
        <dbReference type="Pfam" id="PF24623"/>
    </source>
</evidence>
<sequence length="124" mass="13973">MQVGGGKNRNRDRLRCGYAVTVFERGNTMQKDVINVPCPRCKAKPGEQCGGRAQPDSAGNRVHIPRVDQYIRAFNLASDAWGHLKISAENVAVGQTDPERIKYHREQFEKKLAKARRLMKPLAE</sequence>
<dbReference type="InterPro" id="IPR056911">
    <property type="entry name" value="Phage_Znf_bind_put"/>
</dbReference>
<reference evidence="2" key="1">
    <citation type="submission" date="2022-08" db="EMBL/GenBank/DDBJ databases">
        <authorList>
            <person name="Bombaywala R."/>
            <person name="DeGraw A.S."/>
            <person name="Deol M.S."/>
            <person name="Dollard K.E."/>
            <person name="Jebaraj J."/>
            <person name="Kayayan G.N."/>
            <person name="Miranda B.C."/>
            <person name="Momoh A.E."/>
            <person name="Morales E."/>
            <person name="Nunes A.C."/>
            <person name="Oropallo A.M."/>
            <person name="Otterstedt S.C."/>
            <person name="Pridell A.T."/>
            <person name="Roberts J.I."/>
            <person name="Ruiz G.A."/>
            <person name="Sangasani D."/>
            <person name="Smith R.D."/>
            <person name="Tarar M."/>
            <person name="Singh V."/>
            <person name="Meng B."/>
            <person name="Jayachandran P."/>
            <person name="Warner M.H."/>
            <person name="Garlena R.A."/>
            <person name="Russell D.A."/>
            <person name="Jacobs-Sera D."/>
            <person name="Hatfull G.F."/>
        </authorList>
    </citation>
    <scope>NUCLEOTIDE SEQUENCE</scope>
</reference>
<dbReference type="Proteomes" id="UP001059115">
    <property type="component" value="Genome"/>
</dbReference>
<keyword evidence="3" id="KW-1185">Reference proteome</keyword>
<protein>
    <recommendedName>
        <fullName evidence="1">DNA-binding phage zinc finger domain-containing protein</fullName>
    </recommendedName>
</protein>
<accession>A0A9E7QPQ9</accession>
<dbReference type="Pfam" id="PF24623">
    <property type="entry name" value="Phage_zn_bind_8"/>
    <property type="match status" value="1"/>
</dbReference>
<dbReference type="EMBL" id="OP172870">
    <property type="protein sequence ID" value="UVT31251.1"/>
    <property type="molecule type" value="Genomic_DNA"/>
</dbReference>
<evidence type="ECO:0000313" key="2">
    <source>
        <dbReference type="EMBL" id="UVT31251.1"/>
    </source>
</evidence>
<gene>
    <name evidence="2" type="primary">90</name>
    <name evidence="2" type="ORF">SEA_OTTERSTEDTS21_90</name>
</gene>